<keyword evidence="3" id="KW-1185">Reference proteome</keyword>
<dbReference type="AlphaFoldDB" id="A0A6A6V4D4"/>
<name>A0A6A6V4D4_9PLEO</name>
<sequence>MQRDYNESTGSTEPKGRREVGENEEEREAKMSQASKNNHHDGVPSCWADGCRCRLPITTIGSCHIGRRGQEQPVQEQVRLAPRPCRDTATRKTLPLPRQNAETHSAVSSTLVRLRPLAIAITVSPRLESPLASLHASAGTLRGCAGVQTSVQSAPGSSACLKGIVSKPNNASPQYPGCDETC</sequence>
<protein>
    <submittedName>
        <fullName evidence="2">Uncharacterized protein</fullName>
    </submittedName>
</protein>
<evidence type="ECO:0000256" key="1">
    <source>
        <dbReference type="SAM" id="MobiDB-lite"/>
    </source>
</evidence>
<dbReference type="Proteomes" id="UP000799440">
    <property type="component" value="Unassembled WGS sequence"/>
</dbReference>
<dbReference type="EMBL" id="MU006589">
    <property type="protein sequence ID" value="KAF2744400.1"/>
    <property type="molecule type" value="Genomic_DNA"/>
</dbReference>
<evidence type="ECO:0000313" key="3">
    <source>
        <dbReference type="Proteomes" id="UP000799440"/>
    </source>
</evidence>
<organism evidence="2 3">
    <name type="scientific">Sporormia fimetaria CBS 119925</name>
    <dbReference type="NCBI Taxonomy" id="1340428"/>
    <lineage>
        <taxon>Eukaryota</taxon>
        <taxon>Fungi</taxon>
        <taxon>Dikarya</taxon>
        <taxon>Ascomycota</taxon>
        <taxon>Pezizomycotina</taxon>
        <taxon>Dothideomycetes</taxon>
        <taxon>Pleosporomycetidae</taxon>
        <taxon>Pleosporales</taxon>
        <taxon>Sporormiaceae</taxon>
        <taxon>Sporormia</taxon>
    </lineage>
</organism>
<reference evidence="2" key="1">
    <citation type="journal article" date="2020" name="Stud. Mycol.">
        <title>101 Dothideomycetes genomes: a test case for predicting lifestyles and emergence of pathogens.</title>
        <authorList>
            <person name="Haridas S."/>
            <person name="Albert R."/>
            <person name="Binder M."/>
            <person name="Bloem J."/>
            <person name="Labutti K."/>
            <person name="Salamov A."/>
            <person name="Andreopoulos B."/>
            <person name="Baker S."/>
            <person name="Barry K."/>
            <person name="Bills G."/>
            <person name="Bluhm B."/>
            <person name="Cannon C."/>
            <person name="Castanera R."/>
            <person name="Culley D."/>
            <person name="Daum C."/>
            <person name="Ezra D."/>
            <person name="Gonzalez J."/>
            <person name="Henrissat B."/>
            <person name="Kuo A."/>
            <person name="Liang C."/>
            <person name="Lipzen A."/>
            <person name="Lutzoni F."/>
            <person name="Magnuson J."/>
            <person name="Mondo S."/>
            <person name="Nolan M."/>
            <person name="Ohm R."/>
            <person name="Pangilinan J."/>
            <person name="Park H.-J."/>
            <person name="Ramirez L."/>
            <person name="Alfaro M."/>
            <person name="Sun H."/>
            <person name="Tritt A."/>
            <person name="Yoshinaga Y."/>
            <person name="Zwiers L.-H."/>
            <person name="Turgeon B."/>
            <person name="Goodwin S."/>
            <person name="Spatafora J."/>
            <person name="Crous P."/>
            <person name="Grigoriev I."/>
        </authorList>
    </citation>
    <scope>NUCLEOTIDE SEQUENCE</scope>
    <source>
        <strain evidence="2">CBS 119925</strain>
    </source>
</reference>
<feature type="region of interest" description="Disordered" evidence="1">
    <location>
        <begin position="1"/>
        <end position="41"/>
    </location>
</feature>
<gene>
    <name evidence="2" type="ORF">M011DRAFT_172333</name>
</gene>
<proteinExistence type="predicted"/>
<evidence type="ECO:0000313" key="2">
    <source>
        <dbReference type="EMBL" id="KAF2744400.1"/>
    </source>
</evidence>
<accession>A0A6A6V4D4</accession>